<accession>A0A5C5YHS9</accession>
<gene>
    <name evidence="1" type="ORF">CA85_17000</name>
</gene>
<dbReference type="AlphaFoldDB" id="A0A5C5YHS9"/>
<name>A0A5C5YHS9_9BACT</name>
<proteinExistence type="predicted"/>
<evidence type="ECO:0000313" key="1">
    <source>
        <dbReference type="EMBL" id="TWT73232.1"/>
    </source>
</evidence>
<sequence length="70" mass="8215">MLDWSCREKRSRALKRCWLGKGYLGRWYANGVAGPWRTFVRQERIFVRLLDTRAMPRKTFPLCSAHASVG</sequence>
<dbReference type="EMBL" id="SJPK01000003">
    <property type="protein sequence ID" value="TWT73232.1"/>
    <property type="molecule type" value="Genomic_DNA"/>
</dbReference>
<evidence type="ECO:0000313" key="2">
    <source>
        <dbReference type="Proteomes" id="UP000318053"/>
    </source>
</evidence>
<organism evidence="1 2">
    <name type="scientific">Allorhodopirellula solitaria</name>
    <dbReference type="NCBI Taxonomy" id="2527987"/>
    <lineage>
        <taxon>Bacteria</taxon>
        <taxon>Pseudomonadati</taxon>
        <taxon>Planctomycetota</taxon>
        <taxon>Planctomycetia</taxon>
        <taxon>Pirellulales</taxon>
        <taxon>Pirellulaceae</taxon>
        <taxon>Allorhodopirellula</taxon>
    </lineage>
</organism>
<keyword evidence="2" id="KW-1185">Reference proteome</keyword>
<reference evidence="1 2" key="1">
    <citation type="submission" date="2019-02" db="EMBL/GenBank/DDBJ databases">
        <title>Deep-cultivation of Planctomycetes and their phenomic and genomic characterization uncovers novel biology.</title>
        <authorList>
            <person name="Wiegand S."/>
            <person name="Jogler M."/>
            <person name="Boedeker C."/>
            <person name="Pinto D."/>
            <person name="Vollmers J."/>
            <person name="Rivas-Marin E."/>
            <person name="Kohn T."/>
            <person name="Peeters S.H."/>
            <person name="Heuer A."/>
            <person name="Rast P."/>
            <person name="Oberbeckmann S."/>
            <person name="Bunk B."/>
            <person name="Jeske O."/>
            <person name="Meyerdierks A."/>
            <person name="Storesund J.E."/>
            <person name="Kallscheuer N."/>
            <person name="Luecker S."/>
            <person name="Lage O.M."/>
            <person name="Pohl T."/>
            <person name="Merkel B.J."/>
            <person name="Hornburger P."/>
            <person name="Mueller R.-W."/>
            <person name="Bruemmer F."/>
            <person name="Labrenz M."/>
            <person name="Spormann A.M."/>
            <person name="Op Den Camp H."/>
            <person name="Overmann J."/>
            <person name="Amann R."/>
            <person name="Jetten M.S.M."/>
            <person name="Mascher T."/>
            <person name="Medema M.H."/>
            <person name="Devos D.P."/>
            <person name="Kaster A.-K."/>
            <person name="Ovreas L."/>
            <person name="Rohde M."/>
            <person name="Galperin M.Y."/>
            <person name="Jogler C."/>
        </authorList>
    </citation>
    <scope>NUCLEOTIDE SEQUENCE [LARGE SCALE GENOMIC DNA]</scope>
    <source>
        <strain evidence="1 2">CA85</strain>
    </source>
</reference>
<comment type="caution">
    <text evidence="1">The sequence shown here is derived from an EMBL/GenBank/DDBJ whole genome shotgun (WGS) entry which is preliminary data.</text>
</comment>
<dbReference type="Proteomes" id="UP000318053">
    <property type="component" value="Unassembled WGS sequence"/>
</dbReference>
<protein>
    <submittedName>
        <fullName evidence="1">Uncharacterized protein</fullName>
    </submittedName>
</protein>